<evidence type="ECO:0000259" key="3">
    <source>
        <dbReference type="PROSITE" id="PS01124"/>
    </source>
</evidence>
<sequence>MPKAAEPLRTNQLLLTDLGVRCGYNYTSEFGKVFNKIAGMSSSAFRETVEGQVEDYLLQVRGSPIEPTIE</sequence>
<dbReference type="InterPro" id="IPR009057">
    <property type="entry name" value="Homeodomain-like_sf"/>
</dbReference>
<evidence type="ECO:0000256" key="2">
    <source>
        <dbReference type="ARBA" id="ARBA00023163"/>
    </source>
</evidence>
<gene>
    <name evidence="4" type="ORF">ACFPYJ_10120</name>
</gene>
<dbReference type="SUPFAM" id="SSF46689">
    <property type="entry name" value="Homeodomain-like"/>
    <property type="match status" value="1"/>
</dbReference>
<feature type="domain" description="HTH araC/xylS-type" evidence="3">
    <location>
        <begin position="1"/>
        <end position="48"/>
    </location>
</feature>
<comment type="caution">
    <text evidence="4">The sequence shown here is derived from an EMBL/GenBank/DDBJ whole genome shotgun (WGS) entry which is preliminary data.</text>
</comment>
<keyword evidence="2" id="KW-0804">Transcription</keyword>
<name>A0ABW0VYC2_9BACL</name>
<keyword evidence="1" id="KW-0805">Transcription regulation</keyword>
<dbReference type="EMBL" id="JBHSOW010000037">
    <property type="protein sequence ID" value="MFC5649481.1"/>
    <property type="molecule type" value="Genomic_DNA"/>
</dbReference>
<organism evidence="4 5">
    <name type="scientific">Paenibacillus solisilvae</name>
    <dbReference type="NCBI Taxonomy" id="2486751"/>
    <lineage>
        <taxon>Bacteria</taxon>
        <taxon>Bacillati</taxon>
        <taxon>Bacillota</taxon>
        <taxon>Bacilli</taxon>
        <taxon>Bacillales</taxon>
        <taxon>Paenibacillaceae</taxon>
        <taxon>Paenibacillus</taxon>
    </lineage>
</organism>
<dbReference type="PROSITE" id="PS01124">
    <property type="entry name" value="HTH_ARAC_FAMILY_2"/>
    <property type="match status" value="1"/>
</dbReference>
<evidence type="ECO:0000313" key="4">
    <source>
        <dbReference type="EMBL" id="MFC5649481.1"/>
    </source>
</evidence>
<dbReference type="Gene3D" id="1.10.10.60">
    <property type="entry name" value="Homeodomain-like"/>
    <property type="match status" value="1"/>
</dbReference>
<accession>A0ABW0VYC2</accession>
<protein>
    <recommendedName>
        <fullName evidence="3">HTH araC/xylS-type domain-containing protein</fullName>
    </recommendedName>
</protein>
<dbReference type="RefSeq" id="WP_379188006.1">
    <property type="nucleotide sequence ID" value="NZ_JBHSOW010000037.1"/>
</dbReference>
<proteinExistence type="predicted"/>
<reference evidence="5" key="1">
    <citation type="journal article" date="2019" name="Int. J. Syst. Evol. Microbiol.">
        <title>The Global Catalogue of Microorganisms (GCM) 10K type strain sequencing project: providing services to taxonomists for standard genome sequencing and annotation.</title>
        <authorList>
            <consortium name="The Broad Institute Genomics Platform"/>
            <consortium name="The Broad Institute Genome Sequencing Center for Infectious Disease"/>
            <person name="Wu L."/>
            <person name="Ma J."/>
        </authorList>
    </citation>
    <scope>NUCLEOTIDE SEQUENCE [LARGE SCALE GENOMIC DNA]</scope>
    <source>
        <strain evidence="5">CGMCC 1.3240</strain>
    </source>
</reference>
<dbReference type="Proteomes" id="UP001596047">
    <property type="component" value="Unassembled WGS sequence"/>
</dbReference>
<dbReference type="InterPro" id="IPR018060">
    <property type="entry name" value="HTH_AraC"/>
</dbReference>
<keyword evidence="5" id="KW-1185">Reference proteome</keyword>
<evidence type="ECO:0000256" key="1">
    <source>
        <dbReference type="ARBA" id="ARBA00023015"/>
    </source>
</evidence>
<evidence type="ECO:0000313" key="5">
    <source>
        <dbReference type="Proteomes" id="UP001596047"/>
    </source>
</evidence>